<dbReference type="PANTHER" id="PTHR46670">
    <property type="entry name" value="ENDO/EXONUCLEASE/PHOSPHATASE DOMAIN-CONTAINING PROTEIN"/>
    <property type="match status" value="1"/>
</dbReference>
<dbReference type="EMBL" id="JAROKS010000022">
    <property type="protein sequence ID" value="KAK1789820.1"/>
    <property type="molecule type" value="Genomic_DNA"/>
</dbReference>
<proteinExistence type="predicted"/>
<organism evidence="1 2">
    <name type="scientific">Electrophorus voltai</name>
    <dbReference type="NCBI Taxonomy" id="2609070"/>
    <lineage>
        <taxon>Eukaryota</taxon>
        <taxon>Metazoa</taxon>
        <taxon>Chordata</taxon>
        <taxon>Craniata</taxon>
        <taxon>Vertebrata</taxon>
        <taxon>Euteleostomi</taxon>
        <taxon>Actinopterygii</taxon>
        <taxon>Neopterygii</taxon>
        <taxon>Teleostei</taxon>
        <taxon>Ostariophysi</taxon>
        <taxon>Gymnotiformes</taxon>
        <taxon>Gymnotoidei</taxon>
        <taxon>Gymnotidae</taxon>
        <taxon>Electrophorus</taxon>
    </lineage>
</organism>
<dbReference type="Gene3D" id="3.60.10.10">
    <property type="entry name" value="Endonuclease/exonuclease/phosphatase"/>
    <property type="match status" value="1"/>
</dbReference>
<reference evidence="1" key="1">
    <citation type="submission" date="2023-03" db="EMBL/GenBank/DDBJ databases">
        <title>Electrophorus voltai genome.</title>
        <authorList>
            <person name="Bian C."/>
        </authorList>
    </citation>
    <scope>NUCLEOTIDE SEQUENCE</scope>
    <source>
        <strain evidence="1">CB-2022</strain>
        <tissue evidence="1">Muscle</tissue>
    </source>
</reference>
<name>A0AAD8YZG6_9TELE</name>
<dbReference type="AlphaFoldDB" id="A0AAD8YZG6"/>
<accession>A0AAD8YZG6</accession>
<dbReference type="SUPFAM" id="SSF56219">
    <property type="entry name" value="DNase I-like"/>
    <property type="match status" value="1"/>
</dbReference>
<evidence type="ECO:0000313" key="1">
    <source>
        <dbReference type="EMBL" id="KAK1789820.1"/>
    </source>
</evidence>
<gene>
    <name evidence="1" type="ORF">P4O66_015706</name>
</gene>
<comment type="caution">
    <text evidence="1">The sequence shown here is derived from an EMBL/GenBank/DDBJ whole genome shotgun (WGS) entry which is preliminary data.</text>
</comment>
<sequence length="312" mass="34791">MPTKLLIIVIYRHPGSLDHFIDELDILLSQFPIEGNPLILLADFNLPSDKLHSSCILPLLTEFDLTLNHSPPTHKVGNVLDLIFTRTTTTLNISTTPLHLSDHHFLSFSLSLPSLSMRSSPTCSSSLRRNLHSITPSSLTSTILSTLPHPDSLSSLSFDSFTNTFISTLSSSMNLLCPLSSRPAKSSPPAPWLKETLHCHGRELRTAERQWRKSHVDSDLSSYKSLLSKFSVEVTSAKSSYYREKFESSSSDPRKRFTIFSSLLNPPPSPPSSSLTPEDFITFFEEKVAAIRQSYSSNQCPLSLTTSHSYHD</sequence>
<protein>
    <recommendedName>
        <fullName evidence="3">Endonuclease/exonuclease/phosphatase domain-containing protein</fullName>
    </recommendedName>
</protein>
<evidence type="ECO:0008006" key="3">
    <source>
        <dbReference type="Google" id="ProtNLM"/>
    </source>
</evidence>
<dbReference type="PANTHER" id="PTHR46670:SF3">
    <property type="entry name" value="ENDONUCLEASE_EXONUCLEASE_PHOSPHATASE DOMAIN-CONTAINING PROTEIN"/>
    <property type="match status" value="1"/>
</dbReference>
<dbReference type="Proteomes" id="UP001239994">
    <property type="component" value="Unassembled WGS sequence"/>
</dbReference>
<evidence type="ECO:0000313" key="2">
    <source>
        <dbReference type="Proteomes" id="UP001239994"/>
    </source>
</evidence>
<dbReference type="InterPro" id="IPR036691">
    <property type="entry name" value="Endo/exonu/phosph_ase_sf"/>
</dbReference>
<keyword evidence="2" id="KW-1185">Reference proteome</keyword>